<dbReference type="GO" id="GO:0005125">
    <property type="term" value="F:cytokine activity"/>
    <property type="evidence" value="ECO:0007669"/>
    <property type="project" value="UniProtKB-KW"/>
</dbReference>
<dbReference type="EMBL" id="JH992965">
    <property type="protein sequence ID" value="EKX55354.1"/>
    <property type="molecule type" value="Genomic_DNA"/>
</dbReference>
<keyword evidence="16" id="KW-1185">Reference proteome</keyword>
<evidence type="ECO:0000256" key="8">
    <source>
        <dbReference type="ARBA" id="ARBA00038932"/>
    </source>
</evidence>
<evidence type="ECO:0000256" key="4">
    <source>
        <dbReference type="ARBA" id="ARBA00022525"/>
    </source>
</evidence>
<dbReference type="GO" id="GO:0005615">
    <property type="term" value="C:extracellular space"/>
    <property type="evidence" value="ECO:0007669"/>
    <property type="project" value="UniProtKB-KW"/>
</dbReference>
<evidence type="ECO:0000313" key="15">
    <source>
        <dbReference type="EnsemblProtists" id="EKX55354"/>
    </source>
</evidence>
<feature type="chain" id="PRO_5008772174" description="L-dopachrome isomerase" evidence="13">
    <location>
        <begin position="24"/>
        <end position="193"/>
    </location>
</feature>
<evidence type="ECO:0000256" key="6">
    <source>
        <dbReference type="ARBA" id="ARBA00036735"/>
    </source>
</evidence>
<dbReference type="PANTHER" id="PTHR11954:SF6">
    <property type="entry name" value="MACROPHAGE MIGRATION INHIBITORY FACTOR"/>
    <property type="match status" value="1"/>
</dbReference>
<dbReference type="EC" id="5.3.2.1" evidence="9"/>
<evidence type="ECO:0000256" key="3">
    <source>
        <dbReference type="ARBA" id="ARBA00022514"/>
    </source>
</evidence>
<sequence length="193" mass="19928">MASPRVLLLAATAAIATLPSSHSFLVPSKSPTVLGGRTAPARKLADAPSLRMSLSGGTGFPIPKDCGIDPVTGQICAGDPSLILNTNVKMGDKKKEFMKAASSALAKGLGKPESYVAVCVSDGMDMIWGGEDTPCALGCCYSLGAINQANNKAVSAELTKLLSSFGIPANRIYINFFDVPRENIGYNGATFAG</sequence>
<gene>
    <name evidence="14" type="ORF">GUITHDRAFT_83763</name>
</gene>
<dbReference type="eggNOG" id="KOG1759">
    <property type="taxonomic scope" value="Eukaryota"/>
</dbReference>
<comment type="similarity">
    <text evidence="2">Belongs to the MIF family.</text>
</comment>
<dbReference type="AlphaFoldDB" id="L1K441"/>
<keyword evidence="4" id="KW-0964">Secreted</keyword>
<evidence type="ECO:0000313" key="14">
    <source>
        <dbReference type="EMBL" id="EKX55354.1"/>
    </source>
</evidence>
<evidence type="ECO:0000256" key="10">
    <source>
        <dbReference type="ARBA" id="ARBA00041631"/>
    </source>
</evidence>
<dbReference type="STRING" id="905079.L1K441"/>
<evidence type="ECO:0000256" key="1">
    <source>
        <dbReference type="ARBA" id="ARBA00004613"/>
    </source>
</evidence>
<dbReference type="PaxDb" id="55529-EKX55354"/>
<evidence type="ECO:0000256" key="13">
    <source>
        <dbReference type="SAM" id="SignalP"/>
    </source>
</evidence>
<organism evidence="14">
    <name type="scientific">Guillardia theta (strain CCMP2712)</name>
    <name type="common">Cryptophyte</name>
    <dbReference type="NCBI Taxonomy" id="905079"/>
    <lineage>
        <taxon>Eukaryota</taxon>
        <taxon>Cryptophyceae</taxon>
        <taxon>Pyrenomonadales</taxon>
        <taxon>Geminigeraceae</taxon>
        <taxon>Guillardia</taxon>
    </lineage>
</organism>
<dbReference type="InterPro" id="IPR001398">
    <property type="entry name" value="Macrophage_inhib_fac"/>
</dbReference>
<dbReference type="OrthoDB" id="255819at2759"/>
<comment type="catalytic activity">
    <reaction evidence="6">
        <text>3-phenylpyruvate = enol-phenylpyruvate</text>
        <dbReference type="Rhea" id="RHEA:17097"/>
        <dbReference type="ChEBI" id="CHEBI:16815"/>
        <dbReference type="ChEBI" id="CHEBI:18005"/>
        <dbReference type="EC" id="5.3.2.1"/>
    </reaction>
</comment>
<reference evidence="14 16" key="1">
    <citation type="journal article" date="2012" name="Nature">
        <title>Algal genomes reveal evolutionary mosaicism and the fate of nucleomorphs.</title>
        <authorList>
            <consortium name="DOE Joint Genome Institute"/>
            <person name="Curtis B.A."/>
            <person name="Tanifuji G."/>
            <person name="Burki F."/>
            <person name="Gruber A."/>
            <person name="Irimia M."/>
            <person name="Maruyama S."/>
            <person name="Arias M.C."/>
            <person name="Ball S.G."/>
            <person name="Gile G.H."/>
            <person name="Hirakawa Y."/>
            <person name="Hopkins J.F."/>
            <person name="Kuo A."/>
            <person name="Rensing S.A."/>
            <person name="Schmutz J."/>
            <person name="Symeonidi A."/>
            <person name="Elias M."/>
            <person name="Eveleigh R.J."/>
            <person name="Herman E.K."/>
            <person name="Klute M.J."/>
            <person name="Nakayama T."/>
            <person name="Obornik M."/>
            <person name="Reyes-Prieto A."/>
            <person name="Armbrust E.V."/>
            <person name="Aves S.J."/>
            <person name="Beiko R.G."/>
            <person name="Coutinho P."/>
            <person name="Dacks J.B."/>
            <person name="Durnford D.G."/>
            <person name="Fast N.M."/>
            <person name="Green B.R."/>
            <person name="Grisdale C.J."/>
            <person name="Hempel F."/>
            <person name="Henrissat B."/>
            <person name="Hoppner M.P."/>
            <person name="Ishida K."/>
            <person name="Kim E."/>
            <person name="Koreny L."/>
            <person name="Kroth P.G."/>
            <person name="Liu Y."/>
            <person name="Malik S.B."/>
            <person name="Maier U.G."/>
            <person name="McRose D."/>
            <person name="Mock T."/>
            <person name="Neilson J.A."/>
            <person name="Onodera N.T."/>
            <person name="Poole A.M."/>
            <person name="Pritham E.J."/>
            <person name="Richards T.A."/>
            <person name="Rocap G."/>
            <person name="Roy S.W."/>
            <person name="Sarai C."/>
            <person name="Schaack S."/>
            <person name="Shirato S."/>
            <person name="Slamovits C.H."/>
            <person name="Spencer D.F."/>
            <person name="Suzuki S."/>
            <person name="Worden A.Z."/>
            <person name="Zauner S."/>
            <person name="Barry K."/>
            <person name="Bell C."/>
            <person name="Bharti A.K."/>
            <person name="Crow J.A."/>
            <person name="Grimwood J."/>
            <person name="Kramer R."/>
            <person name="Lindquist E."/>
            <person name="Lucas S."/>
            <person name="Salamov A."/>
            <person name="McFadden G.I."/>
            <person name="Lane C.E."/>
            <person name="Keeling P.J."/>
            <person name="Gray M.W."/>
            <person name="Grigoriev I.V."/>
            <person name="Archibald J.M."/>
        </authorList>
    </citation>
    <scope>NUCLEOTIDE SEQUENCE</scope>
    <source>
        <strain evidence="14 16">CCMP2712</strain>
    </source>
</reference>
<dbReference type="HOGENOM" id="CLU_1663993_0_0_1"/>
<dbReference type="Gene3D" id="3.30.429.10">
    <property type="entry name" value="Macrophage Migration Inhibitory Factor"/>
    <property type="match status" value="1"/>
</dbReference>
<keyword evidence="5" id="KW-0413">Isomerase</keyword>
<reference evidence="16" key="2">
    <citation type="submission" date="2012-11" db="EMBL/GenBank/DDBJ databases">
        <authorList>
            <person name="Kuo A."/>
            <person name="Curtis B.A."/>
            <person name="Tanifuji G."/>
            <person name="Burki F."/>
            <person name="Gruber A."/>
            <person name="Irimia M."/>
            <person name="Maruyama S."/>
            <person name="Arias M.C."/>
            <person name="Ball S.G."/>
            <person name="Gile G.H."/>
            <person name="Hirakawa Y."/>
            <person name="Hopkins J.F."/>
            <person name="Rensing S.A."/>
            <person name="Schmutz J."/>
            <person name="Symeonidi A."/>
            <person name="Elias M."/>
            <person name="Eveleigh R.J."/>
            <person name="Herman E.K."/>
            <person name="Klute M.J."/>
            <person name="Nakayama T."/>
            <person name="Obornik M."/>
            <person name="Reyes-Prieto A."/>
            <person name="Armbrust E.V."/>
            <person name="Aves S.J."/>
            <person name="Beiko R.G."/>
            <person name="Coutinho P."/>
            <person name="Dacks J.B."/>
            <person name="Durnford D.G."/>
            <person name="Fast N.M."/>
            <person name="Green B.R."/>
            <person name="Grisdale C."/>
            <person name="Hempe F."/>
            <person name="Henrissat B."/>
            <person name="Hoppner M.P."/>
            <person name="Ishida K.-I."/>
            <person name="Kim E."/>
            <person name="Koreny L."/>
            <person name="Kroth P.G."/>
            <person name="Liu Y."/>
            <person name="Malik S.-B."/>
            <person name="Maier U.G."/>
            <person name="McRose D."/>
            <person name="Mock T."/>
            <person name="Neilson J.A."/>
            <person name="Onodera N.T."/>
            <person name="Poole A.M."/>
            <person name="Pritham E.J."/>
            <person name="Richards T.A."/>
            <person name="Rocap G."/>
            <person name="Roy S.W."/>
            <person name="Sarai C."/>
            <person name="Schaack S."/>
            <person name="Shirato S."/>
            <person name="Slamovits C.H."/>
            <person name="Spencer D.F."/>
            <person name="Suzuki S."/>
            <person name="Worden A.Z."/>
            <person name="Zauner S."/>
            <person name="Barry K."/>
            <person name="Bell C."/>
            <person name="Bharti A.K."/>
            <person name="Crow J.A."/>
            <person name="Grimwood J."/>
            <person name="Kramer R."/>
            <person name="Lindquist E."/>
            <person name="Lucas S."/>
            <person name="Salamov A."/>
            <person name="McFadden G.I."/>
            <person name="Lane C.E."/>
            <person name="Keeling P.J."/>
            <person name="Gray M.W."/>
            <person name="Grigoriev I.V."/>
            <person name="Archibald J.M."/>
        </authorList>
    </citation>
    <scope>NUCLEOTIDE SEQUENCE</scope>
    <source>
        <strain evidence="16">CCMP2712</strain>
    </source>
</reference>
<reference evidence="15" key="3">
    <citation type="submission" date="2015-06" db="UniProtKB">
        <authorList>
            <consortium name="EnsemblProtists"/>
        </authorList>
    </citation>
    <scope>IDENTIFICATION</scope>
</reference>
<dbReference type="GO" id="GO:0050178">
    <property type="term" value="F:phenylpyruvate tautomerase activity"/>
    <property type="evidence" value="ECO:0007669"/>
    <property type="project" value="UniProtKB-EC"/>
</dbReference>
<evidence type="ECO:0000256" key="5">
    <source>
        <dbReference type="ARBA" id="ARBA00023235"/>
    </source>
</evidence>
<evidence type="ECO:0000256" key="12">
    <source>
        <dbReference type="ARBA" id="ARBA00042730"/>
    </source>
</evidence>
<comment type="subcellular location">
    <subcellularLocation>
        <location evidence="1">Secreted</location>
    </subcellularLocation>
</comment>
<dbReference type="EnsemblProtists" id="EKX55354">
    <property type="protein sequence ID" value="EKX55354"/>
    <property type="gene ID" value="GUITHDRAFT_83763"/>
</dbReference>
<dbReference type="Pfam" id="PF01187">
    <property type="entry name" value="MIF"/>
    <property type="match status" value="1"/>
</dbReference>
<accession>L1K441</accession>
<proteinExistence type="inferred from homology"/>
<keyword evidence="3" id="KW-0202">Cytokine</keyword>
<name>L1K441_GUITC</name>
<dbReference type="KEGG" id="gtt:GUITHDRAFT_83763"/>
<dbReference type="Proteomes" id="UP000011087">
    <property type="component" value="Unassembled WGS sequence"/>
</dbReference>
<dbReference type="InterPro" id="IPR014347">
    <property type="entry name" value="Tautomerase/MIF_sf"/>
</dbReference>
<dbReference type="RefSeq" id="XP_005842334.1">
    <property type="nucleotide sequence ID" value="XM_005842277.1"/>
</dbReference>
<dbReference type="PANTHER" id="PTHR11954">
    <property type="entry name" value="D-DOPACHROME DECARBOXYLASE"/>
    <property type="match status" value="1"/>
</dbReference>
<comment type="catalytic activity">
    <reaction evidence="7">
        <text>L-dopachrome = 5,6-dihydroxyindole-2-carboxylate</text>
        <dbReference type="Rhea" id="RHEA:13041"/>
        <dbReference type="ChEBI" id="CHEBI:16875"/>
        <dbReference type="ChEBI" id="CHEBI:57509"/>
        <dbReference type="EC" id="5.3.3.12"/>
    </reaction>
</comment>
<evidence type="ECO:0000256" key="7">
    <source>
        <dbReference type="ARBA" id="ARBA00036823"/>
    </source>
</evidence>
<protein>
    <recommendedName>
        <fullName evidence="12">L-dopachrome isomerase</fullName>
        <ecNumber evidence="9">5.3.2.1</ecNumber>
        <ecNumber evidence="8">5.3.3.12</ecNumber>
    </recommendedName>
    <alternativeName>
        <fullName evidence="10">L-dopachrome tautomerase</fullName>
    </alternativeName>
    <alternativeName>
        <fullName evidence="11">Phenylpyruvate tautomerase</fullName>
    </alternativeName>
</protein>
<evidence type="ECO:0000256" key="11">
    <source>
        <dbReference type="ARBA" id="ARBA00041912"/>
    </source>
</evidence>
<dbReference type="SUPFAM" id="SSF55331">
    <property type="entry name" value="Tautomerase/MIF"/>
    <property type="match status" value="1"/>
</dbReference>
<evidence type="ECO:0000256" key="9">
    <source>
        <dbReference type="ARBA" id="ARBA00039086"/>
    </source>
</evidence>
<evidence type="ECO:0000313" key="16">
    <source>
        <dbReference type="Proteomes" id="UP000011087"/>
    </source>
</evidence>
<evidence type="ECO:0000256" key="2">
    <source>
        <dbReference type="ARBA" id="ARBA00005851"/>
    </source>
</evidence>
<dbReference type="GeneID" id="17312066"/>
<feature type="signal peptide" evidence="13">
    <location>
        <begin position="1"/>
        <end position="23"/>
    </location>
</feature>
<keyword evidence="13" id="KW-0732">Signal</keyword>
<dbReference type="GO" id="GO:0004167">
    <property type="term" value="F:dopachrome isomerase activity"/>
    <property type="evidence" value="ECO:0007669"/>
    <property type="project" value="UniProtKB-EC"/>
</dbReference>
<dbReference type="EC" id="5.3.3.12" evidence="8"/>